<dbReference type="InterPro" id="IPR045079">
    <property type="entry name" value="Oxoprolinase-like"/>
</dbReference>
<accession>A0ABT4W496</accession>
<gene>
    <name evidence="3" type="ORF">O2N63_14620</name>
</gene>
<dbReference type="PANTHER" id="PTHR11365:SF2">
    <property type="entry name" value="5-OXOPROLINASE"/>
    <property type="match status" value="1"/>
</dbReference>
<dbReference type="Proteomes" id="UP001528040">
    <property type="component" value="Unassembled WGS sequence"/>
</dbReference>
<evidence type="ECO:0000313" key="4">
    <source>
        <dbReference type="Proteomes" id="UP001528040"/>
    </source>
</evidence>
<name>A0ABT4W496_9RHOB</name>
<evidence type="ECO:0000259" key="2">
    <source>
        <dbReference type="Pfam" id="PF05378"/>
    </source>
</evidence>
<dbReference type="RefSeq" id="WP_271055025.1">
    <property type="nucleotide sequence ID" value="NZ_JAQIIO010000009.1"/>
</dbReference>
<proteinExistence type="predicted"/>
<dbReference type="EMBL" id="JAQIIO010000009">
    <property type="protein sequence ID" value="MDA5095319.1"/>
    <property type="molecule type" value="Genomic_DNA"/>
</dbReference>
<dbReference type="InterPro" id="IPR002821">
    <property type="entry name" value="Hydantoinase_A"/>
</dbReference>
<organism evidence="3 4">
    <name type="scientific">Aliiroseovarius salicola</name>
    <dbReference type="NCBI Taxonomy" id="3009082"/>
    <lineage>
        <taxon>Bacteria</taxon>
        <taxon>Pseudomonadati</taxon>
        <taxon>Pseudomonadota</taxon>
        <taxon>Alphaproteobacteria</taxon>
        <taxon>Rhodobacterales</taxon>
        <taxon>Paracoccaceae</taxon>
        <taxon>Aliiroseovarius</taxon>
    </lineage>
</organism>
<keyword evidence="4" id="KW-1185">Reference proteome</keyword>
<dbReference type="InterPro" id="IPR008040">
    <property type="entry name" value="Hydant_A_N"/>
</dbReference>
<dbReference type="InterPro" id="IPR043129">
    <property type="entry name" value="ATPase_NBD"/>
</dbReference>
<feature type="domain" description="Hydantoinase/oxoprolinase N-terminal" evidence="2">
    <location>
        <begin position="5"/>
        <end position="167"/>
    </location>
</feature>
<feature type="domain" description="Hydantoinase A/oxoprolinase" evidence="1">
    <location>
        <begin position="188"/>
        <end position="332"/>
    </location>
</feature>
<comment type="caution">
    <text evidence="3">The sequence shown here is derived from an EMBL/GenBank/DDBJ whole genome shotgun (WGS) entry which is preliminary data.</text>
</comment>
<dbReference type="PANTHER" id="PTHR11365">
    <property type="entry name" value="5-OXOPROLINASE RELATED"/>
    <property type="match status" value="1"/>
</dbReference>
<dbReference type="Pfam" id="PF01968">
    <property type="entry name" value="Hydantoinase_A"/>
    <property type="match status" value="1"/>
</dbReference>
<sequence>MALSLGVDTGGTYTDAVLIEDEKTVIAAAKSLTTRHDLAEGIGKAAQAVFDEAGVAPSDVTLASLSTTLATNALIEGQGERVGLVLIGFDEKDMARNGLADAIGDDPHVLIAGGHDYAGNEAATLDEEALSLWLETYGDDVSGFAVGAQFATRNTGHERRVQEIIQTRTGKPVSCSHHLSAKLGGPKRALTAVLNARLIGMISRLITRAQVRLEELGVDAPLMVVRGDGALISAEFALERPIETILSGPAASIVGARWMTGAVEALVSDIGGTTTDVALLKDGRPAIDPEGARVGPYRTMVEAVAMRTTGLGGDSETHLVSGGLKGKITLGPRRVLPVSLIATEAPDLVHETLKAQLNSSYVSEHFARFVRPVKGALRTGLSAREAGLLERIGDDIHALGNVLSTRLEYMSLKRLIERGLVQVSGITPSDASHVLGLNDAWDREASEMALRLFAMQRTGAGKRLASTAEEMARMIVDQLTHQTAVALLESAFAQEENGFDLPAEDLARHVLTQRGLSGHRGLLRIDAGLNLPVVGLGASAPTYYPAVGDRLGSEMKLPRHAHVANAIGAVVGRITIRHTASVTSPSEGKFRAHLDEGPEDFTSAEDAMKRVEEVLLAVAKAEAEVAGAEGIHTQVHRNIRTATIDGREVFLDADVVGEASGRPRIAS</sequence>
<reference evidence="3 4" key="1">
    <citation type="submission" date="2023-01" db="EMBL/GenBank/DDBJ databases">
        <authorList>
            <person name="Yoon J.-W."/>
        </authorList>
    </citation>
    <scope>NUCLEOTIDE SEQUENCE [LARGE SCALE GENOMIC DNA]</scope>
    <source>
        <strain evidence="3 4">KMU-50</strain>
    </source>
</reference>
<evidence type="ECO:0000259" key="1">
    <source>
        <dbReference type="Pfam" id="PF01968"/>
    </source>
</evidence>
<dbReference type="SUPFAM" id="SSF53067">
    <property type="entry name" value="Actin-like ATPase domain"/>
    <property type="match status" value="1"/>
</dbReference>
<evidence type="ECO:0000313" key="3">
    <source>
        <dbReference type="EMBL" id="MDA5095319.1"/>
    </source>
</evidence>
<dbReference type="Pfam" id="PF05378">
    <property type="entry name" value="Hydant_A_N"/>
    <property type="match status" value="1"/>
</dbReference>
<protein>
    <submittedName>
        <fullName evidence="3">Hydantoinase/oxoprolinase family protein</fullName>
    </submittedName>
</protein>